<dbReference type="Pfam" id="PF13439">
    <property type="entry name" value="Glyco_transf_4"/>
    <property type="match status" value="1"/>
</dbReference>
<name>A0A8J7M0B2_9BACT</name>
<dbReference type="Pfam" id="PF00534">
    <property type="entry name" value="Glycos_transf_1"/>
    <property type="match status" value="1"/>
</dbReference>
<reference evidence="3" key="1">
    <citation type="submission" date="2020-12" db="EMBL/GenBank/DDBJ databases">
        <title>Geomonas sp. Red875, isolated from river sediment.</title>
        <authorList>
            <person name="Xu Z."/>
            <person name="Zhang Z."/>
            <person name="Masuda Y."/>
            <person name="Itoh H."/>
            <person name="Senoo K."/>
        </authorList>
    </citation>
    <scope>NUCLEOTIDE SEQUENCE</scope>
    <source>
        <strain evidence="3">Red875</strain>
    </source>
</reference>
<keyword evidence="4" id="KW-1185">Reference proteome</keyword>
<proteinExistence type="predicted"/>
<comment type="caution">
    <text evidence="3">The sequence shown here is derived from an EMBL/GenBank/DDBJ whole genome shotgun (WGS) entry which is preliminary data.</text>
</comment>
<dbReference type="PANTHER" id="PTHR45947:SF14">
    <property type="entry name" value="SLL1723 PROTEIN"/>
    <property type="match status" value="1"/>
</dbReference>
<feature type="domain" description="Glycosyl transferase family 1" evidence="1">
    <location>
        <begin position="187"/>
        <end position="358"/>
    </location>
</feature>
<dbReference type="SUPFAM" id="SSF53756">
    <property type="entry name" value="UDP-Glycosyltransferase/glycogen phosphorylase"/>
    <property type="match status" value="1"/>
</dbReference>
<sequence length="393" mass="43991">MMKVLHLVDTYLPLTEGWIYPQVVGDGTWRSQVGAVHRSESDYYPFPAVTAFTEQWPVWRRPGLRLILYRYPQIALFWLRSGIPKGGIDLVHCHFGDLAFRALPLARHLGAPLVTTFYGYDATLLPTQQPAWRRRYRELFSRGDFFLAEGARMKETLVALGCPREKVGVFHLGVDLERIPSAEGKERPDGMIRLLAAGSFREKKGLTYAVEAFARARRSYPRITLTVIGDAVGKDLGEKEKILGTVRRCGVEESVTFLGFQPHHRFVEELGKHDLFISPSVVAANGDSEGGAPVAITEASAAGVPVISTRHCDIPEVVLDQITGRLSAERDIDGLAQSILFFAGNPGSLLQYGARARRHIEENYNVRLQVKKLKGYYQDVLRRNGDPHSEVPR</sequence>
<dbReference type="Proteomes" id="UP000636888">
    <property type="component" value="Unassembled WGS sequence"/>
</dbReference>
<dbReference type="RefSeq" id="WP_199383108.1">
    <property type="nucleotide sequence ID" value="NZ_JAEMHM010000004.1"/>
</dbReference>
<dbReference type="AlphaFoldDB" id="A0A8J7M0B2"/>
<accession>A0A8J7M0B2</accession>
<evidence type="ECO:0000259" key="2">
    <source>
        <dbReference type="Pfam" id="PF13439"/>
    </source>
</evidence>
<organism evidence="3 4">
    <name type="scientific">Geomesophilobacter sediminis</name>
    <dbReference type="NCBI Taxonomy" id="2798584"/>
    <lineage>
        <taxon>Bacteria</taxon>
        <taxon>Pseudomonadati</taxon>
        <taxon>Thermodesulfobacteriota</taxon>
        <taxon>Desulfuromonadia</taxon>
        <taxon>Geobacterales</taxon>
        <taxon>Geobacteraceae</taxon>
        <taxon>Geomesophilobacter</taxon>
    </lineage>
</organism>
<dbReference type="InterPro" id="IPR050194">
    <property type="entry name" value="Glycosyltransferase_grp1"/>
</dbReference>
<dbReference type="PANTHER" id="PTHR45947">
    <property type="entry name" value="SULFOQUINOVOSYL TRANSFERASE SQD2"/>
    <property type="match status" value="1"/>
</dbReference>
<dbReference type="InterPro" id="IPR028098">
    <property type="entry name" value="Glyco_trans_4-like_N"/>
</dbReference>
<evidence type="ECO:0000313" key="4">
    <source>
        <dbReference type="Proteomes" id="UP000636888"/>
    </source>
</evidence>
<gene>
    <name evidence="3" type="ORF">JFN93_06105</name>
</gene>
<feature type="domain" description="Glycosyltransferase subfamily 4-like N-terminal" evidence="2">
    <location>
        <begin position="61"/>
        <end position="178"/>
    </location>
</feature>
<evidence type="ECO:0000259" key="1">
    <source>
        <dbReference type="Pfam" id="PF00534"/>
    </source>
</evidence>
<dbReference type="InterPro" id="IPR001296">
    <property type="entry name" value="Glyco_trans_1"/>
</dbReference>
<dbReference type="GO" id="GO:0016757">
    <property type="term" value="F:glycosyltransferase activity"/>
    <property type="evidence" value="ECO:0007669"/>
    <property type="project" value="InterPro"/>
</dbReference>
<protein>
    <submittedName>
        <fullName evidence="3">Glycosyltransferase</fullName>
    </submittedName>
</protein>
<dbReference type="Gene3D" id="3.40.50.2000">
    <property type="entry name" value="Glycogen Phosphorylase B"/>
    <property type="match status" value="2"/>
</dbReference>
<evidence type="ECO:0000313" key="3">
    <source>
        <dbReference type="EMBL" id="MBJ6724272.1"/>
    </source>
</evidence>
<dbReference type="EMBL" id="JAEMHM010000004">
    <property type="protein sequence ID" value="MBJ6724272.1"/>
    <property type="molecule type" value="Genomic_DNA"/>
</dbReference>